<dbReference type="AlphaFoldDB" id="A0A2T6ZY45"/>
<evidence type="ECO:0000313" key="3">
    <source>
        <dbReference type="Proteomes" id="UP000244722"/>
    </source>
</evidence>
<accession>A0A2T6ZY45</accession>
<comment type="caution">
    <text evidence="2">The sequence shown here is derived from an EMBL/GenBank/DDBJ whole genome shotgun (WGS) entry which is preliminary data.</text>
</comment>
<evidence type="ECO:0000313" key="2">
    <source>
        <dbReference type="EMBL" id="PUU80399.1"/>
    </source>
</evidence>
<proteinExistence type="predicted"/>
<reference evidence="2 3" key="1">
    <citation type="submission" date="2017-04" db="EMBL/GenBank/DDBJ databases">
        <title>Draft genome sequence of Tuber borchii Vittad., a whitish edible truffle.</title>
        <authorList>
            <consortium name="DOE Joint Genome Institute"/>
            <person name="Murat C."/>
            <person name="Kuo A."/>
            <person name="Barry K.W."/>
            <person name="Clum A."/>
            <person name="Dockter R.B."/>
            <person name="Fauchery L."/>
            <person name="Iotti M."/>
            <person name="Kohler A."/>
            <person name="Labutti K."/>
            <person name="Lindquist E.A."/>
            <person name="Lipzen A."/>
            <person name="Ohm R.A."/>
            <person name="Wang M."/>
            <person name="Grigoriev I.V."/>
            <person name="Zambonelli A."/>
            <person name="Martin F.M."/>
        </authorList>
    </citation>
    <scope>NUCLEOTIDE SEQUENCE [LARGE SCALE GENOMIC DNA]</scope>
    <source>
        <strain evidence="2 3">Tbo3840</strain>
    </source>
</reference>
<sequence length="102" mass="11234">MDDDSFLASEERAVTPAPRRLTPIVEIITPAVPRAVAAVSKVLLPRVEPVPEKRRSRGRPRKIVVSDEAVASEQHSITDAGLCTDPEVSLFVYLVARVYLEL</sequence>
<gene>
    <name evidence="2" type="ORF">B9Z19DRAFT_1123655</name>
</gene>
<dbReference type="Proteomes" id="UP000244722">
    <property type="component" value="Unassembled WGS sequence"/>
</dbReference>
<evidence type="ECO:0000256" key="1">
    <source>
        <dbReference type="SAM" id="MobiDB-lite"/>
    </source>
</evidence>
<dbReference type="EMBL" id="NESQ01000066">
    <property type="protein sequence ID" value="PUU80399.1"/>
    <property type="molecule type" value="Genomic_DNA"/>
</dbReference>
<organism evidence="2 3">
    <name type="scientific">Tuber borchii</name>
    <name type="common">White truffle</name>
    <dbReference type="NCBI Taxonomy" id="42251"/>
    <lineage>
        <taxon>Eukaryota</taxon>
        <taxon>Fungi</taxon>
        <taxon>Dikarya</taxon>
        <taxon>Ascomycota</taxon>
        <taxon>Pezizomycotina</taxon>
        <taxon>Pezizomycetes</taxon>
        <taxon>Pezizales</taxon>
        <taxon>Tuberaceae</taxon>
        <taxon>Tuber</taxon>
    </lineage>
</organism>
<keyword evidence="3" id="KW-1185">Reference proteome</keyword>
<name>A0A2T6ZY45_TUBBO</name>
<feature type="region of interest" description="Disordered" evidence="1">
    <location>
        <begin position="50"/>
        <end position="77"/>
    </location>
</feature>
<protein>
    <submittedName>
        <fullName evidence="2">Uncharacterized protein</fullName>
    </submittedName>
</protein>